<name>A0A6C0GQB5_9BACT</name>
<dbReference type="Pfam" id="PF00583">
    <property type="entry name" value="Acetyltransf_1"/>
    <property type="match status" value="1"/>
</dbReference>
<organism evidence="2 3">
    <name type="scientific">Rhodocytophaga rosea</name>
    <dbReference type="NCBI Taxonomy" id="2704465"/>
    <lineage>
        <taxon>Bacteria</taxon>
        <taxon>Pseudomonadati</taxon>
        <taxon>Bacteroidota</taxon>
        <taxon>Cytophagia</taxon>
        <taxon>Cytophagales</taxon>
        <taxon>Rhodocytophagaceae</taxon>
        <taxon>Rhodocytophaga</taxon>
    </lineage>
</organism>
<protein>
    <submittedName>
        <fullName evidence="2">GNAT family N-acetyltransferase</fullName>
    </submittedName>
</protein>
<dbReference type="Proteomes" id="UP000480178">
    <property type="component" value="Chromosome"/>
</dbReference>
<dbReference type="PANTHER" id="PTHR43617">
    <property type="entry name" value="L-AMINO ACID N-ACETYLTRANSFERASE"/>
    <property type="match status" value="1"/>
</dbReference>
<keyword evidence="3" id="KW-1185">Reference proteome</keyword>
<dbReference type="PROSITE" id="PS51186">
    <property type="entry name" value="GNAT"/>
    <property type="match status" value="1"/>
</dbReference>
<dbReference type="InterPro" id="IPR050276">
    <property type="entry name" value="MshD_Acetyltransferase"/>
</dbReference>
<reference evidence="2 3" key="1">
    <citation type="submission" date="2020-01" db="EMBL/GenBank/DDBJ databases">
        <authorList>
            <person name="Kim M.K."/>
        </authorList>
    </citation>
    <scope>NUCLEOTIDE SEQUENCE [LARGE SCALE GENOMIC DNA]</scope>
    <source>
        <strain evidence="2 3">172606-1</strain>
    </source>
</reference>
<dbReference type="CDD" id="cd04301">
    <property type="entry name" value="NAT_SF"/>
    <property type="match status" value="1"/>
</dbReference>
<dbReference type="InterPro" id="IPR016181">
    <property type="entry name" value="Acyl_CoA_acyltransferase"/>
</dbReference>
<accession>A0A6C0GQB5</accession>
<feature type="domain" description="N-acetyltransferase" evidence="1">
    <location>
        <begin position="3"/>
        <end position="170"/>
    </location>
</feature>
<dbReference type="KEGG" id="rhoz:GXP67_28255"/>
<evidence type="ECO:0000313" key="2">
    <source>
        <dbReference type="EMBL" id="QHT70266.1"/>
    </source>
</evidence>
<dbReference type="GO" id="GO:0016747">
    <property type="term" value="F:acyltransferase activity, transferring groups other than amino-acyl groups"/>
    <property type="evidence" value="ECO:0007669"/>
    <property type="project" value="InterPro"/>
</dbReference>
<dbReference type="SUPFAM" id="SSF55729">
    <property type="entry name" value="Acyl-CoA N-acyltransferases (Nat)"/>
    <property type="match status" value="1"/>
</dbReference>
<dbReference type="RefSeq" id="WP_162446247.1">
    <property type="nucleotide sequence ID" value="NZ_CP048222.1"/>
</dbReference>
<dbReference type="AlphaFoldDB" id="A0A6C0GQB5"/>
<evidence type="ECO:0000313" key="3">
    <source>
        <dbReference type="Proteomes" id="UP000480178"/>
    </source>
</evidence>
<keyword evidence="2" id="KW-0808">Transferase</keyword>
<dbReference type="InterPro" id="IPR000182">
    <property type="entry name" value="GNAT_dom"/>
</dbReference>
<dbReference type="EMBL" id="CP048222">
    <property type="protein sequence ID" value="QHT70266.1"/>
    <property type="molecule type" value="Genomic_DNA"/>
</dbReference>
<proteinExistence type="predicted"/>
<gene>
    <name evidence="2" type="ORF">GXP67_28255</name>
</gene>
<evidence type="ECO:0000259" key="1">
    <source>
        <dbReference type="PROSITE" id="PS51186"/>
    </source>
</evidence>
<sequence length="174" mass="19881">MTPILRSATIEDIPQIHSLYREVASNVGGLAREADEITMEYVANNVMKSLKTGIILIAQHPQEITIMGEIHSYALEPRVFSHVLSELTIAVHPQFQGMGLGRMLFQHLLQEVENTRNDILRVELIARESNTKAIHFYQQLGFQIEGKLNRRINSRNGSYEADIPMAWFNKYFKG</sequence>
<dbReference type="Gene3D" id="3.40.630.30">
    <property type="match status" value="1"/>
</dbReference>